<feature type="domain" description="Lsr2 DNA-binding" evidence="4">
    <location>
        <begin position="69"/>
        <end position="103"/>
    </location>
</feature>
<dbReference type="InterPro" id="IPR024412">
    <property type="entry name" value="Lsr2_dim_dom"/>
</dbReference>
<dbReference type="Pfam" id="PF23359">
    <property type="entry name" value="Lsr2_DNA-bd"/>
    <property type="match status" value="1"/>
</dbReference>
<keyword evidence="6" id="KW-1185">Reference proteome</keyword>
<evidence type="ECO:0000313" key="6">
    <source>
        <dbReference type="Proteomes" id="UP000325243"/>
    </source>
</evidence>
<dbReference type="Proteomes" id="UP000325243">
    <property type="component" value="Unassembled WGS sequence"/>
</dbReference>
<evidence type="ECO:0000256" key="1">
    <source>
        <dbReference type="ARBA" id="ARBA00023125"/>
    </source>
</evidence>
<evidence type="ECO:0000313" key="5">
    <source>
        <dbReference type="EMBL" id="TYL51177.1"/>
    </source>
</evidence>
<dbReference type="InterPro" id="IPR055370">
    <property type="entry name" value="Lsr2_DNA-bd"/>
</dbReference>
<organism evidence="5 6">
    <name type="scientific">Agromyces mariniharenae</name>
    <dbReference type="NCBI Taxonomy" id="2604423"/>
    <lineage>
        <taxon>Bacteria</taxon>
        <taxon>Bacillati</taxon>
        <taxon>Actinomycetota</taxon>
        <taxon>Actinomycetes</taxon>
        <taxon>Micrococcales</taxon>
        <taxon>Microbacteriaceae</taxon>
        <taxon>Agromyces</taxon>
    </lineage>
</organism>
<feature type="compositionally biased region" description="Basic residues" evidence="2">
    <location>
        <begin position="57"/>
        <end position="66"/>
    </location>
</feature>
<dbReference type="AlphaFoldDB" id="A0A5S4UWC1"/>
<evidence type="ECO:0000259" key="4">
    <source>
        <dbReference type="Pfam" id="PF23359"/>
    </source>
</evidence>
<dbReference type="Gene3D" id="4.10.320.10">
    <property type="entry name" value="E3-binding domain"/>
    <property type="match status" value="1"/>
</dbReference>
<reference evidence="5 6" key="1">
    <citation type="submission" date="2019-08" db="EMBL/GenBank/DDBJ databases">
        <authorList>
            <person name="Hu J."/>
        </authorList>
    </citation>
    <scope>NUCLEOTIDE SEQUENCE [LARGE SCALE GENOMIC DNA]</scope>
    <source>
        <strain evidence="5 6">NEAU-184</strain>
    </source>
</reference>
<dbReference type="Gene3D" id="3.30.60.230">
    <property type="entry name" value="Lsr2, dimerization domain"/>
    <property type="match status" value="1"/>
</dbReference>
<dbReference type="RefSeq" id="WP_148735278.1">
    <property type="nucleotide sequence ID" value="NZ_VSSB01000002.1"/>
</dbReference>
<dbReference type="Pfam" id="PF11774">
    <property type="entry name" value="Lsr2"/>
    <property type="match status" value="1"/>
</dbReference>
<sequence>MAKKTVVTLVDDIDGSEAIETLAFSFDGTSYEIDLSKSNAKAFRKAMQSYVDAGRKTSVRTGRRPASRTSDARDIRAWAAANGVDVPARGRIPASVQEQYRAAAS</sequence>
<dbReference type="InterPro" id="IPR042261">
    <property type="entry name" value="Lsr2-like_dimerization"/>
</dbReference>
<gene>
    <name evidence="5" type="ORF">FYC51_18850</name>
</gene>
<dbReference type="InterPro" id="IPR036625">
    <property type="entry name" value="E3-bd_dom_sf"/>
</dbReference>
<feature type="region of interest" description="Disordered" evidence="2">
    <location>
        <begin position="54"/>
        <end position="74"/>
    </location>
</feature>
<comment type="caution">
    <text evidence="5">The sequence shown here is derived from an EMBL/GenBank/DDBJ whole genome shotgun (WGS) entry which is preliminary data.</text>
</comment>
<dbReference type="EMBL" id="VSSB01000002">
    <property type="protein sequence ID" value="TYL51177.1"/>
    <property type="molecule type" value="Genomic_DNA"/>
</dbReference>
<accession>A0A5S4UWC1</accession>
<dbReference type="GO" id="GO:0003677">
    <property type="term" value="F:DNA binding"/>
    <property type="evidence" value="ECO:0007669"/>
    <property type="project" value="UniProtKB-KW"/>
</dbReference>
<dbReference type="GO" id="GO:0016746">
    <property type="term" value="F:acyltransferase activity"/>
    <property type="evidence" value="ECO:0007669"/>
    <property type="project" value="InterPro"/>
</dbReference>
<evidence type="ECO:0000256" key="2">
    <source>
        <dbReference type="SAM" id="MobiDB-lite"/>
    </source>
</evidence>
<evidence type="ECO:0000259" key="3">
    <source>
        <dbReference type="Pfam" id="PF11774"/>
    </source>
</evidence>
<feature type="domain" description="Lsr2 dimerization" evidence="3">
    <location>
        <begin position="1"/>
        <end position="57"/>
    </location>
</feature>
<name>A0A5S4UWC1_9MICO</name>
<proteinExistence type="predicted"/>
<keyword evidence="1" id="KW-0238">DNA-binding</keyword>
<protein>
    <submittedName>
        <fullName evidence="5">Lsr2 family protein</fullName>
    </submittedName>
</protein>